<dbReference type="Pfam" id="PF07394">
    <property type="entry name" value="DUF1501"/>
    <property type="match status" value="1"/>
</dbReference>
<dbReference type="AlphaFoldDB" id="A0A382RF46"/>
<name>A0A382RF46_9ZZZZ</name>
<feature type="non-terminal residue" evidence="1">
    <location>
        <position position="317"/>
    </location>
</feature>
<evidence type="ECO:0000313" key="1">
    <source>
        <dbReference type="EMBL" id="SVC96313.1"/>
    </source>
</evidence>
<reference evidence="1" key="1">
    <citation type="submission" date="2018-05" db="EMBL/GenBank/DDBJ databases">
        <authorList>
            <person name="Lanie J.A."/>
            <person name="Ng W.-L."/>
            <person name="Kazmierczak K.M."/>
            <person name="Andrzejewski T.M."/>
            <person name="Davidsen T.M."/>
            <person name="Wayne K.J."/>
            <person name="Tettelin H."/>
            <person name="Glass J.I."/>
            <person name="Rusch D."/>
            <person name="Podicherti R."/>
            <person name="Tsui H.-C.T."/>
            <person name="Winkler M.E."/>
        </authorList>
    </citation>
    <scope>NUCLEOTIDE SEQUENCE</scope>
</reference>
<dbReference type="InterPro" id="IPR010869">
    <property type="entry name" value="DUF1501"/>
</dbReference>
<accession>A0A382RF46</accession>
<dbReference type="PANTHER" id="PTHR43737:SF1">
    <property type="entry name" value="DUF1501 DOMAIN-CONTAINING PROTEIN"/>
    <property type="match status" value="1"/>
</dbReference>
<gene>
    <name evidence="1" type="ORF">METZ01_LOCUS349167</name>
</gene>
<protein>
    <recommendedName>
        <fullName evidence="2">DUF1501 domain-containing protein</fullName>
    </recommendedName>
</protein>
<proteinExistence type="predicted"/>
<dbReference type="PANTHER" id="PTHR43737">
    <property type="entry name" value="BLL7424 PROTEIN"/>
    <property type="match status" value="1"/>
</dbReference>
<evidence type="ECO:0008006" key="2">
    <source>
        <dbReference type="Google" id="ProtNLM"/>
    </source>
</evidence>
<sequence>MLGISSATLLGMPIAQMVAQAGEAKKAKCEHVILFWNGGGMSHIDTWDPKPGRPVAGEFDPIKTSADGVQISSVFPTVAKQMHHAALIRSIAGTNGAHGRASYQLQTSYNQSGNLIHPGIGSIVVHEKERMGDLPSFITISGNARRAGYLGQRCEAYYVGRPGEKDPYLAFPAGINNVRGNKRLDILKQINLRKQAKLGAKELKAVDTATREAVNLMRSPALKSFELEKENPKTLARYGDTDFGRGALLARKLVETGVRFVQINRGGFDTHNNNFPAMENHGLVMDPALASLIEDLAAIGKLESTMVIMLSEFGRTP</sequence>
<organism evidence="1">
    <name type="scientific">marine metagenome</name>
    <dbReference type="NCBI Taxonomy" id="408172"/>
    <lineage>
        <taxon>unclassified sequences</taxon>
        <taxon>metagenomes</taxon>
        <taxon>ecological metagenomes</taxon>
    </lineage>
</organism>
<dbReference type="EMBL" id="UINC01121271">
    <property type="protein sequence ID" value="SVC96313.1"/>
    <property type="molecule type" value="Genomic_DNA"/>
</dbReference>